<accession>A0A844DN17</accession>
<dbReference type="PANTHER" id="PTHR43687:SF6">
    <property type="entry name" value="L-ASPARTATE SEMIALDEHYDE SULFURTRANSFERASE IRON-SULFUR SUBUNIT"/>
    <property type="match status" value="1"/>
</dbReference>
<dbReference type="InterPro" id="IPR050572">
    <property type="entry name" value="Fe-S_Ferredoxin"/>
</dbReference>
<evidence type="ECO:0000256" key="5">
    <source>
        <dbReference type="ARBA" id="ARBA00022982"/>
    </source>
</evidence>
<keyword evidence="2" id="KW-0004">4Fe-4S</keyword>
<dbReference type="Gene3D" id="3.40.50.360">
    <property type="match status" value="1"/>
</dbReference>
<dbReference type="PANTHER" id="PTHR43687">
    <property type="entry name" value="ADENYLYLSULFATE REDUCTASE, BETA SUBUNIT"/>
    <property type="match status" value="1"/>
</dbReference>
<dbReference type="InterPro" id="IPR017896">
    <property type="entry name" value="4Fe4S_Fe-S-bd"/>
</dbReference>
<keyword evidence="3" id="KW-0479">Metal-binding</keyword>
<keyword evidence="4" id="KW-0677">Repeat</keyword>
<evidence type="ECO:0000256" key="2">
    <source>
        <dbReference type="ARBA" id="ARBA00022485"/>
    </source>
</evidence>
<dbReference type="InterPro" id="IPR029039">
    <property type="entry name" value="Flavoprotein-like_sf"/>
</dbReference>
<feature type="domain" description="4Fe-4S ferredoxin-type" evidence="8">
    <location>
        <begin position="202"/>
        <end position="228"/>
    </location>
</feature>
<proteinExistence type="predicted"/>
<dbReference type="PROSITE" id="PS00198">
    <property type="entry name" value="4FE4S_FER_1"/>
    <property type="match status" value="2"/>
</dbReference>
<dbReference type="InterPro" id="IPR017900">
    <property type="entry name" value="4Fe4S_Fe_S_CS"/>
</dbReference>
<evidence type="ECO:0000256" key="1">
    <source>
        <dbReference type="ARBA" id="ARBA00022448"/>
    </source>
</evidence>
<dbReference type="Gene3D" id="3.30.70.20">
    <property type="match status" value="2"/>
</dbReference>
<name>A0A844DN17_9FIRM</name>
<reference evidence="9 10" key="1">
    <citation type="journal article" date="2019" name="Nat. Med.">
        <title>A library of human gut bacterial isolates paired with longitudinal multiomics data enables mechanistic microbiome research.</title>
        <authorList>
            <person name="Poyet M."/>
            <person name="Groussin M."/>
            <person name="Gibbons S.M."/>
            <person name="Avila-Pacheco J."/>
            <person name="Jiang X."/>
            <person name="Kearney S.M."/>
            <person name="Perrotta A.R."/>
            <person name="Berdy B."/>
            <person name="Zhao S."/>
            <person name="Lieberman T.D."/>
            <person name="Swanson P.K."/>
            <person name="Smith M."/>
            <person name="Roesemann S."/>
            <person name="Alexander J.E."/>
            <person name="Rich S.A."/>
            <person name="Livny J."/>
            <person name="Vlamakis H."/>
            <person name="Clish C."/>
            <person name="Bullock K."/>
            <person name="Deik A."/>
            <person name="Scott J."/>
            <person name="Pierce K.A."/>
            <person name="Xavier R.J."/>
            <person name="Alm E.J."/>
        </authorList>
    </citation>
    <scope>NUCLEOTIDE SEQUENCE [LARGE SCALE GENOMIC DNA]</scope>
    <source>
        <strain evidence="9 10">BIOML-A1</strain>
    </source>
</reference>
<evidence type="ECO:0000256" key="4">
    <source>
        <dbReference type="ARBA" id="ARBA00022737"/>
    </source>
</evidence>
<organism evidence="9 10">
    <name type="scientific">Faecalibacterium prausnitzii</name>
    <dbReference type="NCBI Taxonomy" id="853"/>
    <lineage>
        <taxon>Bacteria</taxon>
        <taxon>Bacillati</taxon>
        <taxon>Bacillota</taxon>
        <taxon>Clostridia</taxon>
        <taxon>Eubacteriales</taxon>
        <taxon>Oscillospiraceae</taxon>
        <taxon>Faecalibacterium</taxon>
    </lineage>
</organism>
<evidence type="ECO:0000256" key="3">
    <source>
        <dbReference type="ARBA" id="ARBA00022723"/>
    </source>
</evidence>
<feature type="domain" description="4Fe-4S ferredoxin-type" evidence="8">
    <location>
        <begin position="172"/>
        <end position="200"/>
    </location>
</feature>
<dbReference type="AlphaFoldDB" id="A0A844DN17"/>
<sequence>MTCFQLIFSPTGGTERVAKALTETWPNVQTIDLSAQNFTAPAIPFSADDLILIAMPAFEAMAPQPALDRLALLQGNGARCALAAVYGNRAVDNTLAQMEDYARNAGFQPIATVSAVAAHSLLPEFAAGRPDDADCQQLTAFGKQILEKFTSGSDTCPPIPGEHNCKAKRAGLIPTVNANCTSCGLCARECPVGAISYDNFTVTDPSRCITCMRCVSRCPVHARSVDAAIVAQVTDFLRARCSDRKENELLL</sequence>
<evidence type="ECO:0000256" key="6">
    <source>
        <dbReference type="ARBA" id="ARBA00023004"/>
    </source>
</evidence>
<dbReference type="GO" id="GO:0046872">
    <property type="term" value="F:metal ion binding"/>
    <property type="evidence" value="ECO:0007669"/>
    <property type="project" value="UniProtKB-KW"/>
</dbReference>
<evidence type="ECO:0000256" key="7">
    <source>
        <dbReference type="ARBA" id="ARBA00023014"/>
    </source>
</evidence>
<keyword evidence="6" id="KW-0408">Iron</keyword>
<dbReference type="Proteomes" id="UP000461506">
    <property type="component" value="Unassembled WGS sequence"/>
</dbReference>
<keyword evidence="1" id="KW-0813">Transport</keyword>
<comment type="caution">
    <text evidence="9">The sequence shown here is derived from an EMBL/GenBank/DDBJ whole genome shotgun (WGS) entry which is preliminary data.</text>
</comment>
<evidence type="ECO:0000259" key="8">
    <source>
        <dbReference type="PROSITE" id="PS51379"/>
    </source>
</evidence>
<keyword evidence="5" id="KW-0249">Electron transport</keyword>
<evidence type="ECO:0000313" key="10">
    <source>
        <dbReference type="Proteomes" id="UP000461506"/>
    </source>
</evidence>
<gene>
    <name evidence="9" type="ORF">GKD95_05755</name>
</gene>
<dbReference type="EMBL" id="WKQN01000004">
    <property type="protein sequence ID" value="MSC62852.1"/>
    <property type="molecule type" value="Genomic_DNA"/>
</dbReference>
<dbReference type="Pfam" id="PF12838">
    <property type="entry name" value="Fer4_7"/>
    <property type="match status" value="1"/>
</dbReference>
<dbReference type="PROSITE" id="PS51379">
    <property type="entry name" value="4FE4S_FER_2"/>
    <property type="match status" value="2"/>
</dbReference>
<dbReference type="GO" id="GO:0051539">
    <property type="term" value="F:4 iron, 4 sulfur cluster binding"/>
    <property type="evidence" value="ECO:0007669"/>
    <property type="project" value="UniProtKB-KW"/>
</dbReference>
<evidence type="ECO:0000313" key="9">
    <source>
        <dbReference type="EMBL" id="MSC62852.1"/>
    </source>
</evidence>
<protein>
    <submittedName>
        <fullName evidence="9">4Fe-4S dicluster domain-containing protein</fullName>
    </submittedName>
</protein>
<dbReference type="RefSeq" id="WP_154276816.1">
    <property type="nucleotide sequence ID" value="NZ_WKQN01000004.1"/>
</dbReference>
<dbReference type="SUPFAM" id="SSF54862">
    <property type="entry name" value="4Fe-4S ferredoxins"/>
    <property type="match status" value="1"/>
</dbReference>
<keyword evidence="7" id="KW-0411">Iron-sulfur</keyword>
<dbReference type="SUPFAM" id="SSF52218">
    <property type="entry name" value="Flavoproteins"/>
    <property type="match status" value="1"/>
</dbReference>